<evidence type="ECO:0000313" key="2">
    <source>
        <dbReference type="EMBL" id="QJR10373.1"/>
    </source>
</evidence>
<protein>
    <recommendedName>
        <fullName evidence="1">Transposase IS200-like domain-containing protein</fullName>
    </recommendedName>
</protein>
<dbReference type="PANTHER" id="PTHR34322">
    <property type="entry name" value="TRANSPOSASE, Y1_TNP DOMAIN-CONTAINING"/>
    <property type="match status" value="1"/>
</dbReference>
<gene>
    <name evidence="2" type="ORF">DSM104443_01431</name>
</gene>
<dbReference type="Gene3D" id="3.30.70.1290">
    <property type="entry name" value="Transposase IS200-like"/>
    <property type="match status" value="1"/>
</dbReference>
<dbReference type="KEGG" id="uru:DSM104443_01431"/>
<dbReference type="InterPro" id="IPR002686">
    <property type="entry name" value="Transposase_17"/>
</dbReference>
<dbReference type="EMBL" id="CP053069">
    <property type="protein sequence ID" value="QJR10373.1"/>
    <property type="molecule type" value="Genomic_DNA"/>
</dbReference>
<organism evidence="2 3">
    <name type="scientific">Usitatibacter rugosus</name>
    <dbReference type="NCBI Taxonomy" id="2732067"/>
    <lineage>
        <taxon>Bacteria</taxon>
        <taxon>Pseudomonadati</taxon>
        <taxon>Pseudomonadota</taxon>
        <taxon>Betaproteobacteria</taxon>
        <taxon>Nitrosomonadales</taxon>
        <taxon>Usitatibacteraceae</taxon>
        <taxon>Usitatibacter</taxon>
    </lineage>
</organism>
<dbReference type="GO" id="GO:0004803">
    <property type="term" value="F:transposase activity"/>
    <property type="evidence" value="ECO:0007669"/>
    <property type="project" value="InterPro"/>
</dbReference>
<dbReference type="SUPFAM" id="SSF143422">
    <property type="entry name" value="Transposase IS200-like"/>
    <property type="match status" value="1"/>
</dbReference>
<dbReference type="InterPro" id="IPR036515">
    <property type="entry name" value="Transposase_17_sf"/>
</dbReference>
<feature type="domain" description="Transposase IS200-like" evidence="1">
    <location>
        <begin position="9"/>
        <end position="124"/>
    </location>
</feature>
<evidence type="ECO:0000313" key="3">
    <source>
        <dbReference type="Proteomes" id="UP000501534"/>
    </source>
</evidence>
<accession>A0A6M4GVL6</accession>
<dbReference type="GO" id="GO:0006313">
    <property type="term" value="P:DNA transposition"/>
    <property type="evidence" value="ECO:0007669"/>
    <property type="project" value="InterPro"/>
</dbReference>
<sequence length="247" mass="27821">MPRNARWFESGTALHVIQRGNDRSPCFRSVEDYRSYLEWLSFYGQAYDCPLHAYVLMTNHVHLLMTAGSHEGPSRLMQALGRRYVRHFNQKHSRTGTLWEGRFKAHPVQSDHHLLCLYRYIETNPVRAGMVGNAAAYRWSSFGRNGLGASDAMLSDHPLYAALAESKDARHAAYRALFQEELDQETLDAIRAAAQCGRPWGSPAFVTALSQSLSLPLARKNGRPKKATDLETKDLFAADQVSAKTLL</sequence>
<dbReference type="Proteomes" id="UP000501534">
    <property type="component" value="Chromosome"/>
</dbReference>
<name>A0A6M4GVL6_9PROT</name>
<evidence type="ECO:0000259" key="1">
    <source>
        <dbReference type="SMART" id="SM01321"/>
    </source>
</evidence>
<dbReference type="SMART" id="SM01321">
    <property type="entry name" value="Y1_Tnp"/>
    <property type="match status" value="1"/>
</dbReference>
<keyword evidence="3" id="KW-1185">Reference proteome</keyword>
<proteinExistence type="predicted"/>
<reference evidence="2 3" key="1">
    <citation type="submission" date="2020-04" db="EMBL/GenBank/DDBJ databases">
        <title>Usitatibacter rugosus gen. nov., sp. nov. and Usitatibacter palustris sp. nov., novel members of Usitatibacteraceae fam. nov. within the order Nitrosomonadales isolated from soil.</title>
        <authorList>
            <person name="Huber K.J."/>
            <person name="Neumann-Schaal M."/>
            <person name="Geppert A."/>
            <person name="Luckner M."/>
            <person name="Wanner G."/>
            <person name="Overmann J."/>
        </authorList>
    </citation>
    <scope>NUCLEOTIDE SEQUENCE [LARGE SCALE GENOMIC DNA]</scope>
    <source>
        <strain evidence="2 3">0125_3</strain>
    </source>
</reference>
<dbReference type="Pfam" id="PF01797">
    <property type="entry name" value="Y1_Tnp"/>
    <property type="match status" value="1"/>
</dbReference>
<dbReference type="GO" id="GO:0003677">
    <property type="term" value="F:DNA binding"/>
    <property type="evidence" value="ECO:0007669"/>
    <property type="project" value="InterPro"/>
</dbReference>
<dbReference type="PANTHER" id="PTHR34322:SF2">
    <property type="entry name" value="TRANSPOSASE IS200-LIKE DOMAIN-CONTAINING PROTEIN"/>
    <property type="match status" value="1"/>
</dbReference>
<dbReference type="AlphaFoldDB" id="A0A6M4GVL6"/>